<organism evidence="2 3">
    <name type="scientific">Maudiozyma barnettii</name>
    <dbReference type="NCBI Taxonomy" id="61262"/>
    <lineage>
        <taxon>Eukaryota</taxon>
        <taxon>Fungi</taxon>
        <taxon>Dikarya</taxon>
        <taxon>Ascomycota</taxon>
        <taxon>Saccharomycotina</taxon>
        <taxon>Saccharomycetes</taxon>
        <taxon>Saccharomycetales</taxon>
        <taxon>Saccharomycetaceae</taxon>
        <taxon>Maudiozyma</taxon>
    </lineage>
</organism>
<proteinExistence type="predicted"/>
<keyword evidence="3" id="KW-1185">Reference proteome</keyword>
<comment type="caution">
    <text evidence="2">The sequence shown here is derived from an EMBL/GenBank/DDBJ whole genome shotgun (WGS) entry which is preliminary data.</text>
</comment>
<keyword evidence="1" id="KW-0472">Membrane</keyword>
<accession>A0A8H2ZKC1</accession>
<feature type="transmembrane region" description="Helical" evidence="1">
    <location>
        <begin position="140"/>
        <end position="157"/>
    </location>
</feature>
<feature type="transmembrane region" description="Helical" evidence="1">
    <location>
        <begin position="57"/>
        <end position="80"/>
    </location>
</feature>
<keyword evidence="1" id="KW-1133">Transmembrane helix</keyword>
<evidence type="ECO:0000256" key="1">
    <source>
        <dbReference type="SAM" id="Phobius"/>
    </source>
</evidence>
<keyword evidence="1" id="KW-0812">Transmembrane</keyword>
<evidence type="ECO:0000313" key="2">
    <source>
        <dbReference type="EMBL" id="CAB4256818.1"/>
    </source>
</evidence>
<dbReference type="GeneID" id="64859912"/>
<protein>
    <submittedName>
        <fullName evidence="2">Uncharacterized protein</fullName>
    </submittedName>
</protein>
<evidence type="ECO:0000313" key="3">
    <source>
        <dbReference type="Proteomes" id="UP000644660"/>
    </source>
</evidence>
<sequence>MTLIHPGIVTKLCLWSLLVSANIIGRKFIIRKYDGVEAIVGVKKNMSNKSKAPCRKIWIALYWLGPLFNTLIMVLLMYIVDTEPEEMQKIIKLMQNEFKDLKERVSNILSSNIPEEWYFKLSEFKGNITQLIDNYATTKLAFFLLLGYFIISFVIEANR</sequence>
<dbReference type="RefSeq" id="XP_041408662.1">
    <property type="nucleotide sequence ID" value="XM_041552728.1"/>
</dbReference>
<dbReference type="Proteomes" id="UP000644660">
    <property type="component" value="Unassembled WGS sequence"/>
</dbReference>
<name>A0A8H2ZKC1_9SACH</name>
<reference evidence="2 3" key="1">
    <citation type="submission" date="2020-05" db="EMBL/GenBank/DDBJ databases">
        <authorList>
            <person name="Casaregola S."/>
            <person name="Devillers H."/>
            <person name="Grondin C."/>
        </authorList>
    </citation>
    <scope>NUCLEOTIDE SEQUENCE [LARGE SCALE GENOMIC DNA]</scope>
    <source>
        <strain evidence="2 3">CLIB 1767</strain>
    </source>
</reference>
<dbReference type="OrthoDB" id="10492163at2759"/>
<dbReference type="AlphaFoldDB" id="A0A8H2ZKC1"/>
<dbReference type="EMBL" id="CAEFZW010000011">
    <property type="protein sequence ID" value="CAB4256818.1"/>
    <property type="molecule type" value="Genomic_DNA"/>
</dbReference>
<feature type="transmembrane region" description="Helical" evidence="1">
    <location>
        <begin position="6"/>
        <end position="24"/>
    </location>
</feature>
<gene>
    <name evidence="2" type="ORF">KABA2_11S04004</name>
</gene>